<evidence type="ECO:0000256" key="1">
    <source>
        <dbReference type="SAM" id="Phobius"/>
    </source>
</evidence>
<dbReference type="Proteomes" id="UP000663191">
    <property type="component" value="Chromosome"/>
</dbReference>
<dbReference type="GeneID" id="63182516"/>
<keyword evidence="3" id="KW-1185">Reference proteome</keyword>
<organism evidence="2 3">
    <name type="scientific">Natrinema longum</name>
    <dbReference type="NCBI Taxonomy" id="370324"/>
    <lineage>
        <taxon>Archaea</taxon>
        <taxon>Methanobacteriati</taxon>
        <taxon>Methanobacteriota</taxon>
        <taxon>Stenosarchaea group</taxon>
        <taxon>Halobacteria</taxon>
        <taxon>Halobacteriales</taxon>
        <taxon>Natrialbaceae</taxon>
        <taxon>Natrinema</taxon>
    </lineage>
</organism>
<reference evidence="2 3" key="1">
    <citation type="journal article" date="2006" name="Int. J. Syst. Evol. Microbiol.">
        <title>Haloterrigena longa sp. nov. and Haloterrigena limicola sp. nov., extremely halophilic archaea isolated from a salt lake.</title>
        <authorList>
            <person name="Cui H.L."/>
            <person name="Tohty D."/>
            <person name="Zhou P.J."/>
            <person name="Liu S.J."/>
        </authorList>
    </citation>
    <scope>NUCLEOTIDE SEQUENCE [LARGE SCALE GENOMIC DNA]</scope>
    <source>
        <strain evidence="2 3">ABH32</strain>
    </source>
</reference>
<evidence type="ECO:0000313" key="2">
    <source>
        <dbReference type="EMBL" id="QSW85675.1"/>
    </source>
</evidence>
<dbReference type="RefSeq" id="WP_207270850.1">
    <property type="nucleotide sequence ID" value="NZ_CP071463.1"/>
</dbReference>
<feature type="transmembrane region" description="Helical" evidence="1">
    <location>
        <begin position="45"/>
        <end position="64"/>
    </location>
</feature>
<protein>
    <submittedName>
        <fullName evidence="2">Uncharacterized protein</fullName>
    </submittedName>
</protein>
<feature type="transmembrane region" description="Helical" evidence="1">
    <location>
        <begin position="112"/>
        <end position="134"/>
    </location>
</feature>
<accession>A0A8A2UBY3</accession>
<proteinExistence type="predicted"/>
<keyword evidence="1" id="KW-0472">Membrane</keyword>
<feature type="transmembrane region" description="Helical" evidence="1">
    <location>
        <begin position="71"/>
        <end position="92"/>
    </location>
</feature>
<feature type="transmembrane region" description="Helical" evidence="1">
    <location>
        <begin position="7"/>
        <end position="33"/>
    </location>
</feature>
<sequence>MNRLRQWYFPLGFAITIGLILAAITLFVQIYIARFEYGDGLAPGIIMQFWIVAGSFLLGAISAFTSARYHVISSVLIAVGIYGWTLLISWSAMVDSAQSPGAGLTPTLFDLIIGPFWFLLLIIGLIVGGIEYGIRHLLNSQL</sequence>
<dbReference type="KEGG" id="hlo:J0X27_02190"/>
<keyword evidence="1" id="KW-1133">Transmembrane helix</keyword>
<evidence type="ECO:0000313" key="3">
    <source>
        <dbReference type="Proteomes" id="UP000663191"/>
    </source>
</evidence>
<dbReference type="EMBL" id="CP071463">
    <property type="protein sequence ID" value="QSW85675.1"/>
    <property type="molecule type" value="Genomic_DNA"/>
</dbReference>
<dbReference type="AlphaFoldDB" id="A0A8A2UBY3"/>
<name>A0A8A2UBY3_9EURY</name>
<gene>
    <name evidence="2" type="ORF">J0X27_02190</name>
</gene>
<keyword evidence="1" id="KW-0812">Transmembrane</keyword>